<dbReference type="Proteomes" id="UP001467690">
    <property type="component" value="Unassembled WGS sequence"/>
</dbReference>
<evidence type="ECO:0000313" key="2">
    <source>
        <dbReference type="Proteomes" id="UP001467690"/>
    </source>
</evidence>
<reference evidence="1 2" key="1">
    <citation type="submission" date="2024-06" db="EMBL/GenBank/DDBJ databases">
        <authorList>
            <person name="Chen R.Y."/>
        </authorList>
    </citation>
    <scope>NUCLEOTIDE SEQUENCE [LARGE SCALE GENOMIC DNA]</scope>
    <source>
        <strain evidence="1 2">D2</strain>
    </source>
</reference>
<comment type="caution">
    <text evidence="1">The sequence shown here is derived from an EMBL/GenBank/DDBJ whole genome shotgun (WGS) entry which is preliminary data.</text>
</comment>
<dbReference type="EMBL" id="JBELOE010000102">
    <property type="protein sequence ID" value="MER2491268.1"/>
    <property type="molecule type" value="Genomic_DNA"/>
</dbReference>
<name>A0ABV1REC6_9ALTE</name>
<dbReference type="RefSeq" id="WP_143873148.1">
    <property type="nucleotide sequence ID" value="NZ_CP041661.1"/>
</dbReference>
<keyword evidence="2" id="KW-1185">Reference proteome</keyword>
<sequence length="102" mass="11370">METSLLVSIIALVAGSLSALYARWSANQAKRANDIGRLNALLAMKEHYLKLIEHQYKLAETLPSSSSGMQAVREKVADLDTSLREVNDQITSYHDRVVQNKI</sequence>
<proteinExistence type="predicted"/>
<organism evidence="1 2">
    <name type="scientific">Catenovulum sediminis</name>
    <dbReference type="NCBI Taxonomy" id="1740262"/>
    <lineage>
        <taxon>Bacteria</taxon>
        <taxon>Pseudomonadati</taxon>
        <taxon>Pseudomonadota</taxon>
        <taxon>Gammaproteobacteria</taxon>
        <taxon>Alteromonadales</taxon>
        <taxon>Alteromonadaceae</taxon>
        <taxon>Catenovulum</taxon>
    </lineage>
</organism>
<protein>
    <submittedName>
        <fullName evidence="1">Uncharacterized protein</fullName>
    </submittedName>
</protein>
<accession>A0ABV1REC6</accession>
<evidence type="ECO:0000313" key="1">
    <source>
        <dbReference type="EMBL" id="MER2491268.1"/>
    </source>
</evidence>
<gene>
    <name evidence="1" type="ORF">ABS311_05160</name>
</gene>